<keyword evidence="4" id="KW-1185">Reference proteome</keyword>
<sequence length="75" mass="8342">MVMNLNPTPEQILKISKGDPEIAAFITALLVQNRQQTEQIARLEIRVKELERKLGQNSNNSSKPPSSNGFDKPAP</sequence>
<accession>A0A1G4QSD6</accession>
<dbReference type="RefSeq" id="WP_245719580.1">
    <property type="nucleotide sequence ID" value="NZ_FMTT01000008.1"/>
</dbReference>
<proteinExistence type="predicted"/>
<evidence type="ECO:0000256" key="1">
    <source>
        <dbReference type="SAM" id="MobiDB-lite"/>
    </source>
</evidence>
<evidence type="ECO:0000259" key="2">
    <source>
        <dbReference type="Pfam" id="PF20042"/>
    </source>
</evidence>
<feature type="compositionally biased region" description="Low complexity" evidence="1">
    <location>
        <begin position="57"/>
        <end position="68"/>
    </location>
</feature>
<name>A0A1G4QSD6_9BACL</name>
<feature type="non-terminal residue" evidence="3">
    <location>
        <position position="75"/>
    </location>
</feature>
<dbReference type="Pfam" id="PF20042">
    <property type="entry name" value="DUF6444"/>
    <property type="match status" value="1"/>
</dbReference>
<feature type="region of interest" description="Disordered" evidence="1">
    <location>
        <begin position="52"/>
        <end position="75"/>
    </location>
</feature>
<feature type="domain" description="DUF6444" evidence="2">
    <location>
        <begin position="21"/>
        <end position="75"/>
    </location>
</feature>
<organism evidence="3 4">
    <name type="scientific">Paenibacillus tianmuensis</name>
    <dbReference type="NCBI Taxonomy" id="624147"/>
    <lineage>
        <taxon>Bacteria</taxon>
        <taxon>Bacillati</taxon>
        <taxon>Bacillota</taxon>
        <taxon>Bacilli</taxon>
        <taxon>Bacillales</taxon>
        <taxon>Paenibacillaceae</taxon>
        <taxon>Paenibacillus</taxon>
    </lineage>
</organism>
<protein>
    <recommendedName>
        <fullName evidence="2">DUF6444 domain-containing protein</fullName>
    </recommendedName>
</protein>
<dbReference type="Proteomes" id="UP000198601">
    <property type="component" value="Unassembled WGS sequence"/>
</dbReference>
<dbReference type="EMBL" id="FMTT01000008">
    <property type="protein sequence ID" value="SCW47288.1"/>
    <property type="molecule type" value="Genomic_DNA"/>
</dbReference>
<evidence type="ECO:0000313" key="3">
    <source>
        <dbReference type="EMBL" id="SCW47288.1"/>
    </source>
</evidence>
<dbReference type="InterPro" id="IPR045618">
    <property type="entry name" value="DUF6444"/>
</dbReference>
<dbReference type="AlphaFoldDB" id="A0A1G4QSD6"/>
<evidence type="ECO:0000313" key="4">
    <source>
        <dbReference type="Proteomes" id="UP000198601"/>
    </source>
</evidence>
<gene>
    <name evidence="3" type="ORF">SAMN04487970_1008157</name>
</gene>
<reference evidence="4" key="1">
    <citation type="submission" date="2016-10" db="EMBL/GenBank/DDBJ databases">
        <authorList>
            <person name="Varghese N."/>
            <person name="Submissions S."/>
        </authorList>
    </citation>
    <scope>NUCLEOTIDE SEQUENCE [LARGE SCALE GENOMIC DNA]</scope>
    <source>
        <strain evidence="4">CGMCC 1.8946</strain>
    </source>
</reference>